<sequence length="116" mass="12400">MTMITSAMLADMHARRLNGETVAAIAARYSIKPMTCYQRLRREHGLGHYTKTPIAAANDNNPRATTKMVPSNGGCSTTSGAMPVSLQRIPTLDTAEVAPSERELLIAGLADMQVAA</sequence>
<gene>
    <name evidence="1" type="ORF">GGD57_001648</name>
</gene>
<name>A0A7W6R259_9HYPH</name>
<dbReference type="RefSeq" id="WP_184468540.1">
    <property type="nucleotide sequence ID" value="NZ_JACIFY010000004.1"/>
</dbReference>
<dbReference type="AlphaFoldDB" id="A0A7W6R259"/>
<evidence type="ECO:0000313" key="1">
    <source>
        <dbReference type="EMBL" id="MBB4235090.1"/>
    </source>
</evidence>
<protein>
    <submittedName>
        <fullName evidence="1">Uncharacterized protein</fullName>
    </submittedName>
</protein>
<dbReference type="Proteomes" id="UP000540909">
    <property type="component" value="Unassembled WGS sequence"/>
</dbReference>
<evidence type="ECO:0000313" key="2">
    <source>
        <dbReference type="Proteomes" id="UP000540909"/>
    </source>
</evidence>
<comment type="caution">
    <text evidence="1">The sequence shown here is derived from an EMBL/GenBank/DDBJ whole genome shotgun (WGS) entry which is preliminary data.</text>
</comment>
<dbReference type="EMBL" id="JACIFY010000004">
    <property type="protein sequence ID" value="MBB4235090.1"/>
    <property type="molecule type" value="Genomic_DNA"/>
</dbReference>
<organism evidence="1 2">
    <name type="scientific">Rhizobium esperanzae</name>
    <dbReference type="NCBI Taxonomy" id="1967781"/>
    <lineage>
        <taxon>Bacteria</taxon>
        <taxon>Pseudomonadati</taxon>
        <taxon>Pseudomonadota</taxon>
        <taxon>Alphaproteobacteria</taxon>
        <taxon>Hyphomicrobiales</taxon>
        <taxon>Rhizobiaceae</taxon>
        <taxon>Rhizobium/Agrobacterium group</taxon>
        <taxon>Rhizobium</taxon>
    </lineage>
</organism>
<accession>A0A7W6R259</accession>
<reference evidence="1 2" key="1">
    <citation type="submission" date="2020-08" db="EMBL/GenBank/DDBJ databases">
        <title>Genomic Encyclopedia of Type Strains, Phase IV (KMG-V): Genome sequencing to study the core and pangenomes of soil and plant-associated prokaryotes.</title>
        <authorList>
            <person name="Whitman W."/>
        </authorList>
    </citation>
    <scope>NUCLEOTIDE SEQUENCE [LARGE SCALE GENOMIC DNA]</scope>
    <source>
        <strain evidence="1 2">SEMIA 4089</strain>
    </source>
</reference>
<proteinExistence type="predicted"/>